<name>A0A0N9WA25_PSEFL</name>
<gene>
    <name evidence="2" type="ORF">AO353_24205</name>
</gene>
<evidence type="ECO:0000313" key="3">
    <source>
        <dbReference type="Proteomes" id="UP000066487"/>
    </source>
</evidence>
<dbReference type="InterPro" id="IPR011979">
    <property type="entry name" value="Antitox_Xre"/>
</dbReference>
<sequence>MKALNLPLPDTVINDFVDHCLPFSLFEQMAEVLSLSDAMLGKYLQIPTCTLSRTAGAGHFSVSESRKPTALIRVLNAANELFEGDVQAVRLFLTSPSRSLNSKPPLEVLSAEGGDIAVTDLIGRLENGVTV</sequence>
<feature type="domain" description="Antitoxin Xre/MbcA/ParS-like toxin-binding" evidence="1">
    <location>
        <begin position="77"/>
        <end position="128"/>
    </location>
</feature>
<dbReference type="RefSeq" id="WP_054597256.1">
    <property type="nucleotide sequence ID" value="NZ_CP012830.1"/>
</dbReference>
<dbReference type="NCBIfam" id="TIGR02293">
    <property type="entry name" value="TAS_TIGR02293"/>
    <property type="match status" value="1"/>
</dbReference>
<dbReference type="InterPro" id="IPR024467">
    <property type="entry name" value="Xre/MbcA/ParS-like_toxin-bd"/>
</dbReference>
<proteinExistence type="predicted"/>
<dbReference type="EMBL" id="CP012830">
    <property type="protein sequence ID" value="ALI04021.1"/>
    <property type="molecule type" value="Genomic_DNA"/>
</dbReference>
<evidence type="ECO:0000259" key="1">
    <source>
        <dbReference type="Pfam" id="PF09722"/>
    </source>
</evidence>
<dbReference type="OrthoDB" id="8595277at2"/>
<reference evidence="2 3" key="2">
    <citation type="journal article" date="2018" name="Nature">
        <title>Mutant phenotypes for thousands of bacterial genes of unknown function.</title>
        <authorList>
            <person name="Price M.N."/>
            <person name="Wetmore K.M."/>
            <person name="Waters R.J."/>
            <person name="Callaghan M."/>
            <person name="Ray J."/>
            <person name="Liu H."/>
            <person name="Kuehl J.V."/>
            <person name="Melnyk R.A."/>
            <person name="Lamson J.S."/>
            <person name="Suh Y."/>
            <person name="Carlson H.K."/>
            <person name="Esquivel Z."/>
            <person name="Sadeeshkumar H."/>
            <person name="Chakraborty R."/>
            <person name="Zane G.M."/>
            <person name="Rubin B.E."/>
            <person name="Wall J.D."/>
            <person name="Visel A."/>
            <person name="Bristow J."/>
            <person name="Blow M.J."/>
            <person name="Arkin A.P."/>
            <person name="Deutschbauer A.M."/>
        </authorList>
    </citation>
    <scope>NUCLEOTIDE SEQUENCE [LARGE SCALE GENOMIC DNA]</scope>
    <source>
        <strain evidence="2 3">FW300-N2E3</strain>
    </source>
</reference>
<protein>
    <recommendedName>
        <fullName evidence="1">Antitoxin Xre/MbcA/ParS-like toxin-binding domain-containing protein</fullName>
    </recommendedName>
</protein>
<organism evidence="2 3">
    <name type="scientific">Pseudomonas fluorescens</name>
    <dbReference type="NCBI Taxonomy" id="294"/>
    <lineage>
        <taxon>Bacteria</taxon>
        <taxon>Pseudomonadati</taxon>
        <taxon>Pseudomonadota</taxon>
        <taxon>Gammaproteobacteria</taxon>
        <taxon>Pseudomonadales</taxon>
        <taxon>Pseudomonadaceae</taxon>
        <taxon>Pseudomonas</taxon>
    </lineage>
</organism>
<accession>A0A0N9WA25</accession>
<dbReference type="AlphaFoldDB" id="A0A0N9WA25"/>
<dbReference type="Pfam" id="PF09722">
    <property type="entry name" value="Xre_MbcA_ParS_C"/>
    <property type="match status" value="1"/>
</dbReference>
<reference evidence="3" key="1">
    <citation type="submission" date="2015-09" db="EMBL/GenBank/DDBJ databases">
        <title>Whole genome sequence of Pseudomonas fluorescens FW300-N2E3.</title>
        <authorList>
            <person name="Ray J."/>
            <person name="Melnyk R."/>
            <person name="Deutschbauer A."/>
        </authorList>
    </citation>
    <scope>NUCLEOTIDE SEQUENCE [LARGE SCALE GENOMIC DNA]</scope>
    <source>
        <strain evidence="3">FW300-N2E3</strain>
    </source>
</reference>
<dbReference type="Proteomes" id="UP000066487">
    <property type="component" value="Chromosome"/>
</dbReference>
<evidence type="ECO:0000313" key="2">
    <source>
        <dbReference type="EMBL" id="ALI04021.1"/>
    </source>
</evidence>